<sequence length="112" mass="12426">MTERASIFDDDLDLSAFTPKSKPKPDKEALRAVAEARGFPSREAVAAEPVAAEPVLQRRYRTGRNRQLNLKVTDEALRRFYALADAQGLVLGQVFEQAVEVLEAKLKAEGKL</sequence>
<accession>A0ABT5HVQ1</accession>
<name>A0ABT5HVQ1_9CAUL</name>
<dbReference type="Proteomes" id="UP001214854">
    <property type="component" value="Unassembled WGS sequence"/>
</dbReference>
<gene>
    <name evidence="1" type="ORF">PQU92_12680</name>
</gene>
<evidence type="ECO:0000313" key="2">
    <source>
        <dbReference type="Proteomes" id="UP001214854"/>
    </source>
</evidence>
<organism evidence="1 2">
    <name type="scientific">Asticcacaulis aquaticus</name>
    <dbReference type="NCBI Taxonomy" id="2984212"/>
    <lineage>
        <taxon>Bacteria</taxon>
        <taxon>Pseudomonadati</taxon>
        <taxon>Pseudomonadota</taxon>
        <taxon>Alphaproteobacteria</taxon>
        <taxon>Caulobacterales</taxon>
        <taxon>Caulobacteraceae</taxon>
        <taxon>Asticcacaulis</taxon>
    </lineage>
</organism>
<reference evidence="1 2" key="1">
    <citation type="submission" date="2023-01" db="EMBL/GenBank/DDBJ databases">
        <title>Novel species of the genus Asticcacaulis isolated from rivers.</title>
        <authorList>
            <person name="Lu H."/>
        </authorList>
    </citation>
    <scope>NUCLEOTIDE SEQUENCE [LARGE SCALE GENOMIC DNA]</scope>
    <source>
        <strain evidence="1 2">BYS171W</strain>
    </source>
</reference>
<dbReference type="EMBL" id="JAQQKX010000010">
    <property type="protein sequence ID" value="MDC7684138.1"/>
    <property type="molecule type" value="Genomic_DNA"/>
</dbReference>
<keyword evidence="2" id="KW-1185">Reference proteome</keyword>
<dbReference type="RefSeq" id="WP_272748590.1">
    <property type="nucleotide sequence ID" value="NZ_JAQQKX010000010.1"/>
</dbReference>
<comment type="caution">
    <text evidence="1">The sequence shown here is derived from an EMBL/GenBank/DDBJ whole genome shotgun (WGS) entry which is preliminary data.</text>
</comment>
<evidence type="ECO:0000313" key="1">
    <source>
        <dbReference type="EMBL" id="MDC7684138.1"/>
    </source>
</evidence>
<protein>
    <submittedName>
        <fullName evidence="1">Stability/partitioning determinant</fullName>
    </submittedName>
</protein>
<proteinExistence type="predicted"/>